<dbReference type="AlphaFoldDB" id="A0A218P2Z8"/>
<dbReference type="OrthoDB" id="84929at2157"/>
<protein>
    <submittedName>
        <fullName evidence="1">Ribonucleoside-triphosphate reductase</fullName>
    </submittedName>
</protein>
<dbReference type="GeneID" id="33324429"/>
<evidence type="ECO:0000313" key="1">
    <source>
        <dbReference type="EMBL" id="ASI99269.1"/>
    </source>
</evidence>
<accession>A0A218P2Z8</accession>
<keyword evidence="2" id="KW-1185">Reference proteome</keyword>
<dbReference type="EMBL" id="CP014854">
    <property type="protein sequence ID" value="ASI99269.1"/>
    <property type="molecule type" value="Genomic_DNA"/>
</dbReference>
<gene>
    <name evidence="1" type="ORF">A3L02_06680</name>
</gene>
<proteinExistence type="predicted"/>
<organism evidence="1 2">
    <name type="scientific">Thermococcus celer Vu 13 = JCM 8558</name>
    <dbReference type="NCBI Taxonomy" id="1293037"/>
    <lineage>
        <taxon>Archaea</taxon>
        <taxon>Methanobacteriati</taxon>
        <taxon>Methanobacteriota</taxon>
        <taxon>Thermococci</taxon>
        <taxon>Thermococcales</taxon>
        <taxon>Thermococcaceae</taxon>
        <taxon>Thermococcus</taxon>
    </lineage>
</organism>
<name>A0A218P2Z8_THECE</name>
<reference evidence="1 2" key="1">
    <citation type="submission" date="2016-03" db="EMBL/GenBank/DDBJ databases">
        <title>Complete genome sequence of Thermococcus celer.</title>
        <authorList>
            <person name="Oger P.M."/>
        </authorList>
    </citation>
    <scope>NUCLEOTIDE SEQUENCE [LARGE SCALE GENOMIC DNA]</scope>
    <source>
        <strain evidence="1 2">Vu 13</strain>
    </source>
</reference>
<evidence type="ECO:0000313" key="2">
    <source>
        <dbReference type="Proteomes" id="UP000197156"/>
    </source>
</evidence>
<dbReference type="RefSeq" id="WP_088863204.1">
    <property type="nucleotide sequence ID" value="NZ_CP014854.1"/>
</dbReference>
<dbReference type="Proteomes" id="UP000197156">
    <property type="component" value="Chromosome"/>
</dbReference>
<dbReference type="KEGG" id="tce:A3L02_06680"/>
<sequence length="126" mass="14844">MEFEDELVRNLESEELWTVVTFKTPYGPGGTLQKLIEVMEKAGWRVTFRANWWTSDIPYGLARIDARKGNREKILLGKWVLGSKLKLIRVENMPLKEGRDEFFRMVDSITSTLIYDPVIRTMREQY</sequence>